<dbReference type="PANTHER" id="PTHR43630:SF1">
    <property type="entry name" value="POLY-BETA-1,6-N-ACETYL-D-GLUCOSAMINE SYNTHASE"/>
    <property type="match status" value="1"/>
</dbReference>
<dbReference type="Gene3D" id="3.90.550.10">
    <property type="entry name" value="Spore Coat Polysaccharide Biosynthesis Protein SpsA, Chain A"/>
    <property type="match status" value="1"/>
</dbReference>
<keyword evidence="4" id="KW-0472">Membrane</keyword>
<sequence length="354" mass="39618">MRRGWAKLPFFTAAKASRQKVSIIIAARNEAHQIERTITCLLAQDYPKELTEIIIIDDHSTDNTAAIVASYAYEGIKLVQLNESNKLNSYKKLAIAKAIQQAEGAIIVTTDADCRMSAKWLSTVMAYFATYDSYLVSSPVSYQEEKSDFERLQTLEFLYLIGLGAAGIGNGHPTTCNGANLAYRKDIFYELGGFSGIDQLASGDDELFLHKVAAKYPSKIGFCKAYEALVLTDAKPDLGAFISQRKRWASKSTKYKDKQLVALGLCIWFFNFLILINAVIAVFIPSLIFTTVVPVLLLKGVVEYAFLGPICDFMKRKELLRFVWILTPIHVLYLTYIGLAGNIGKYQWKGRIVR</sequence>
<keyword evidence="4" id="KW-1133">Transmembrane helix</keyword>
<dbReference type="EMBL" id="JAGKSB010000001">
    <property type="protein sequence ID" value="MBP3942002.1"/>
    <property type="molecule type" value="Genomic_DNA"/>
</dbReference>
<keyword evidence="4" id="KW-0812">Transmembrane</keyword>
<dbReference type="RefSeq" id="WP_353545489.1">
    <property type="nucleotide sequence ID" value="NZ_JAGKSB010000001.1"/>
</dbReference>
<organism evidence="6 7">
    <name type="scientific">Rhinopithecimicrobium faecis</name>
    <dbReference type="NCBI Taxonomy" id="2820698"/>
    <lineage>
        <taxon>Bacteria</taxon>
        <taxon>Pseudomonadati</taxon>
        <taxon>Bacteroidota</taxon>
        <taxon>Sphingobacteriia</taxon>
        <taxon>Sphingobacteriales</taxon>
        <taxon>Sphingobacteriaceae</taxon>
        <taxon>Rhinopithecimicrobium</taxon>
    </lineage>
</organism>
<accession>A0A8T4H4T0</accession>
<keyword evidence="2 6" id="KW-0328">Glycosyltransferase</keyword>
<evidence type="ECO:0000256" key="1">
    <source>
        <dbReference type="ARBA" id="ARBA00006739"/>
    </source>
</evidence>
<feature type="transmembrane region" description="Helical" evidence="4">
    <location>
        <begin position="319"/>
        <end position="339"/>
    </location>
</feature>
<feature type="domain" description="Glycosyltransferase 2-like" evidence="5">
    <location>
        <begin position="22"/>
        <end position="191"/>
    </location>
</feature>
<evidence type="ECO:0000259" key="5">
    <source>
        <dbReference type="Pfam" id="PF00535"/>
    </source>
</evidence>
<dbReference type="AlphaFoldDB" id="A0A8T4H4T0"/>
<keyword evidence="3 6" id="KW-0808">Transferase</keyword>
<evidence type="ECO:0000256" key="3">
    <source>
        <dbReference type="ARBA" id="ARBA00022679"/>
    </source>
</evidence>
<dbReference type="Pfam" id="PF00535">
    <property type="entry name" value="Glycos_transf_2"/>
    <property type="match status" value="1"/>
</dbReference>
<reference evidence="6" key="1">
    <citation type="submission" date="2021-03" db="EMBL/GenBank/DDBJ databases">
        <authorList>
            <person name="Lu T."/>
            <person name="Wang Q."/>
            <person name="Han X."/>
        </authorList>
    </citation>
    <scope>NUCLEOTIDE SEQUENCE</scope>
    <source>
        <strain evidence="6">WQ 2009</strain>
    </source>
</reference>
<dbReference type="InterPro" id="IPR001173">
    <property type="entry name" value="Glyco_trans_2-like"/>
</dbReference>
<dbReference type="InterPro" id="IPR029044">
    <property type="entry name" value="Nucleotide-diphossugar_trans"/>
</dbReference>
<dbReference type="Proteomes" id="UP000679691">
    <property type="component" value="Unassembled WGS sequence"/>
</dbReference>
<evidence type="ECO:0000313" key="7">
    <source>
        <dbReference type="Proteomes" id="UP000679691"/>
    </source>
</evidence>
<evidence type="ECO:0000256" key="2">
    <source>
        <dbReference type="ARBA" id="ARBA00022676"/>
    </source>
</evidence>
<dbReference type="EC" id="2.4.-.-" evidence="6"/>
<name>A0A8T4H4T0_9SPHI</name>
<evidence type="ECO:0000313" key="6">
    <source>
        <dbReference type="EMBL" id="MBP3942002.1"/>
    </source>
</evidence>
<gene>
    <name evidence="6" type="ORF">J5U18_00235</name>
</gene>
<dbReference type="CDD" id="cd04192">
    <property type="entry name" value="GT_2_like_e"/>
    <property type="match status" value="1"/>
</dbReference>
<keyword evidence="7" id="KW-1185">Reference proteome</keyword>
<dbReference type="SUPFAM" id="SSF53448">
    <property type="entry name" value="Nucleotide-diphospho-sugar transferases"/>
    <property type="match status" value="1"/>
</dbReference>
<comment type="similarity">
    <text evidence="1">Belongs to the glycosyltransferase 2 family.</text>
</comment>
<feature type="transmembrane region" description="Helical" evidence="4">
    <location>
        <begin position="260"/>
        <end position="281"/>
    </location>
</feature>
<comment type="caution">
    <text evidence="6">The sequence shown here is derived from an EMBL/GenBank/DDBJ whole genome shotgun (WGS) entry which is preliminary data.</text>
</comment>
<protein>
    <submittedName>
        <fullName evidence="6">Glycosyltransferase</fullName>
        <ecNumber evidence="6">2.4.-.-</ecNumber>
    </submittedName>
</protein>
<dbReference type="GO" id="GO:0016757">
    <property type="term" value="F:glycosyltransferase activity"/>
    <property type="evidence" value="ECO:0007669"/>
    <property type="project" value="UniProtKB-KW"/>
</dbReference>
<proteinExistence type="inferred from homology"/>
<feature type="transmembrane region" description="Helical" evidence="4">
    <location>
        <begin position="287"/>
        <end position="307"/>
    </location>
</feature>
<dbReference type="PANTHER" id="PTHR43630">
    <property type="entry name" value="POLY-BETA-1,6-N-ACETYL-D-GLUCOSAMINE SYNTHASE"/>
    <property type="match status" value="1"/>
</dbReference>
<evidence type="ECO:0000256" key="4">
    <source>
        <dbReference type="SAM" id="Phobius"/>
    </source>
</evidence>